<proteinExistence type="inferred from homology"/>
<accession>A0ABS3C8N8</accession>
<sequence>MLIAGAGGHALEVLDLLVCAEPEASFVFLDELSRRALFQEKYPVIQSQEEVLEAFLSDPRFVLGTGKPAVRKRLYEKLRGLEGRHVGLRGTGSLISPSARCGEADILNFCFVGPNTQIGLGCLINTGAQIHHEVILGEFSEVNPGAIVLGAAQIGSFSSIGANATVLPKVKIGDRVTVGAGAVVTQDLPDGATAVGVPARVIK</sequence>
<feature type="domain" description="PglD N-terminal" evidence="5">
    <location>
        <begin position="2"/>
        <end position="78"/>
    </location>
</feature>
<dbReference type="InterPro" id="IPR018357">
    <property type="entry name" value="Hexapep_transf_CS"/>
</dbReference>
<evidence type="ECO:0000256" key="3">
    <source>
        <dbReference type="ARBA" id="ARBA00022737"/>
    </source>
</evidence>
<dbReference type="EMBL" id="JAFKCT010000009">
    <property type="protein sequence ID" value="MBN7812939.1"/>
    <property type="molecule type" value="Genomic_DNA"/>
</dbReference>
<dbReference type="Pfam" id="PF17836">
    <property type="entry name" value="PglD_N"/>
    <property type="match status" value="1"/>
</dbReference>
<reference evidence="6 7" key="1">
    <citation type="submission" date="2021-03" db="EMBL/GenBank/DDBJ databases">
        <title>novel species isolated from a fishpond in China.</title>
        <authorList>
            <person name="Lu H."/>
            <person name="Cai Z."/>
        </authorList>
    </citation>
    <scope>NUCLEOTIDE SEQUENCE [LARGE SCALE GENOMIC DNA]</scope>
    <source>
        <strain evidence="6 7">H41</strain>
    </source>
</reference>
<dbReference type="InterPro" id="IPR001451">
    <property type="entry name" value="Hexapep"/>
</dbReference>
<organism evidence="6 7">
    <name type="scientific">Algoriphagus oliviformis</name>
    <dbReference type="NCBI Taxonomy" id="2811231"/>
    <lineage>
        <taxon>Bacteria</taxon>
        <taxon>Pseudomonadati</taxon>
        <taxon>Bacteroidota</taxon>
        <taxon>Cytophagia</taxon>
        <taxon>Cytophagales</taxon>
        <taxon>Cyclobacteriaceae</taxon>
        <taxon>Algoriphagus</taxon>
    </lineage>
</organism>
<keyword evidence="7" id="KW-1185">Reference proteome</keyword>
<dbReference type="RefSeq" id="WP_206579711.1">
    <property type="nucleotide sequence ID" value="NZ_JAFKCT010000009.1"/>
</dbReference>
<evidence type="ECO:0000313" key="7">
    <source>
        <dbReference type="Proteomes" id="UP000664317"/>
    </source>
</evidence>
<dbReference type="InterPro" id="IPR020019">
    <property type="entry name" value="AcTrfase_PglD-like"/>
</dbReference>
<name>A0ABS3C8N8_9BACT</name>
<keyword evidence="3" id="KW-0677">Repeat</keyword>
<dbReference type="SUPFAM" id="SSF51161">
    <property type="entry name" value="Trimeric LpxA-like enzymes"/>
    <property type="match status" value="1"/>
</dbReference>
<evidence type="ECO:0000313" key="6">
    <source>
        <dbReference type="EMBL" id="MBN7812939.1"/>
    </source>
</evidence>
<dbReference type="Pfam" id="PF00132">
    <property type="entry name" value="Hexapep"/>
    <property type="match status" value="1"/>
</dbReference>
<evidence type="ECO:0000256" key="2">
    <source>
        <dbReference type="ARBA" id="ARBA00022679"/>
    </source>
</evidence>
<evidence type="ECO:0000256" key="4">
    <source>
        <dbReference type="ARBA" id="ARBA00023315"/>
    </source>
</evidence>
<keyword evidence="2" id="KW-0808">Transferase</keyword>
<comment type="caution">
    <text evidence="6">The sequence shown here is derived from an EMBL/GenBank/DDBJ whole genome shotgun (WGS) entry which is preliminary data.</text>
</comment>
<protein>
    <submittedName>
        <fullName evidence="6">Acetyltransferase</fullName>
    </submittedName>
</protein>
<dbReference type="Proteomes" id="UP000664317">
    <property type="component" value="Unassembled WGS sequence"/>
</dbReference>
<dbReference type="Gene3D" id="2.160.10.10">
    <property type="entry name" value="Hexapeptide repeat proteins"/>
    <property type="match status" value="1"/>
</dbReference>
<dbReference type="InterPro" id="IPR050179">
    <property type="entry name" value="Trans_hexapeptide_repeat"/>
</dbReference>
<dbReference type="InterPro" id="IPR041561">
    <property type="entry name" value="PglD_N"/>
</dbReference>
<dbReference type="PANTHER" id="PTHR43300">
    <property type="entry name" value="ACETYLTRANSFERASE"/>
    <property type="match status" value="1"/>
</dbReference>
<dbReference type="InterPro" id="IPR011004">
    <property type="entry name" value="Trimer_LpxA-like_sf"/>
</dbReference>
<dbReference type="PANTHER" id="PTHR43300:SF7">
    <property type="entry name" value="UDP-N-ACETYLBACILLOSAMINE N-ACETYLTRANSFERASE"/>
    <property type="match status" value="1"/>
</dbReference>
<comment type="similarity">
    <text evidence="1">Belongs to the transferase hexapeptide repeat family.</text>
</comment>
<dbReference type="CDD" id="cd03360">
    <property type="entry name" value="LbH_AT_putative"/>
    <property type="match status" value="1"/>
</dbReference>
<keyword evidence="4" id="KW-0012">Acyltransferase</keyword>
<dbReference type="PROSITE" id="PS00101">
    <property type="entry name" value="HEXAPEP_TRANSFERASES"/>
    <property type="match status" value="1"/>
</dbReference>
<dbReference type="Gene3D" id="3.40.50.20">
    <property type="match status" value="1"/>
</dbReference>
<evidence type="ECO:0000259" key="5">
    <source>
        <dbReference type="Pfam" id="PF17836"/>
    </source>
</evidence>
<gene>
    <name evidence="6" type="ORF">J0A68_18425</name>
</gene>
<evidence type="ECO:0000256" key="1">
    <source>
        <dbReference type="ARBA" id="ARBA00007274"/>
    </source>
</evidence>